<feature type="transmembrane region" description="Helical" evidence="7">
    <location>
        <begin position="674"/>
        <end position="694"/>
    </location>
</feature>
<feature type="transmembrane region" description="Helical" evidence="7">
    <location>
        <begin position="543"/>
        <end position="564"/>
    </location>
</feature>
<dbReference type="OrthoDB" id="9766299at2"/>
<feature type="domain" description="Glycosyltransferase 2-like" evidence="8">
    <location>
        <begin position="362"/>
        <end position="582"/>
    </location>
</feature>
<keyword evidence="10" id="KW-1185">Reference proteome</keyword>
<keyword evidence="6 7" id="KW-0472">Membrane</keyword>
<evidence type="ECO:0000256" key="3">
    <source>
        <dbReference type="ARBA" id="ARBA00022679"/>
    </source>
</evidence>
<feature type="transmembrane region" description="Helical" evidence="7">
    <location>
        <begin position="601"/>
        <end position="624"/>
    </location>
</feature>
<evidence type="ECO:0000256" key="7">
    <source>
        <dbReference type="SAM" id="Phobius"/>
    </source>
</evidence>
<dbReference type="GO" id="GO:0005886">
    <property type="term" value="C:plasma membrane"/>
    <property type="evidence" value="ECO:0007669"/>
    <property type="project" value="TreeGrafter"/>
</dbReference>
<organism evidence="9 10">
    <name type="scientific">Leptospira gomenensis</name>
    <dbReference type="NCBI Taxonomy" id="2484974"/>
    <lineage>
        <taxon>Bacteria</taxon>
        <taxon>Pseudomonadati</taxon>
        <taxon>Spirochaetota</taxon>
        <taxon>Spirochaetia</taxon>
        <taxon>Leptospirales</taxon>
        <taxon>Leptospiraceae</taxon>
        <taxon>Leptospira</taxon>
    </lineage>
</organism>
<comment type="subcellular location">
    <subcellularLocation>
        <location evidence="1">Membrane</location>
        <topology evidence="1">Multi-pass membrane protein</topology>
    </subcellularLocation>
</comment>
<keyword evidence="2" id="KW-0328">Glycosyltransferase</keyword>
<accession>A0A5F1Z2Q1</accession>
<dbReference type="SUPFAM" id="SSF53448">
    <property type="entry name" value="Nucleotide-diphospho-sugar transferases"/>
    <property type="match status" value="1"/>
</dbReference>
<evidence type="ECO:0000256" key="5">
    <source>
        <dbReference type="ARBA" id="ARBA00022989"/>
    </source>
</evidence>
<dbReference type="InterPro" id="IPR050321">
    <property type="entry name" value="Glycosyltr_2/OpgH_subfam"/>
</dbReference>
<evidence type="ECO:0000256" key="1">
    <source>
        <dbReference type="ARBA" id="ARBA00004141"/>
    </source>
</evidence>
<sequence>MSTASATNPKFSETKTSYSRQLWLTRIFLILTAVACVFAGYEMFQVLLEQIEDDRPFAAIGQISFFLIIALLTYGNFVYQFTRIGYFKRLLSHSPANRDRLEEAVYQGDAAPLAILVPSYKEELDIVRETLLSAALQDYPNRRIVLLIDDPPQPKRYADFEALRNMRNLPQILQSEFDKAASPFLSAKTEYENRKRSGITESISEIGRIVTLYETALSWFETKLGEYDDPSLRKELPDHTRIFMRDRVFETWSDLHRSKIEEWNTLLGSNNDSPNRENPALEAKIEREYNRLVSLFSVRFSSFERKSYVNLSHLPNKAMNLNSYIDLLGKRFREREDAQGIHLEETFREDFTWEVPAAEFLITLDADSTLLPDYAIKLVQVFSRPGFERIAVVQTPYSSVPGAPNGLERMAGATTDIQYQIHQGFTHFGATFWVGANAMLRHRALLDICTFHEERGFKIRKYIQDNTVIEDTESSIDLLDVHWNLFNYPERLAYSATPPDFGSLLIQRRRWANGGLIILPKLIRHVFSFPWRWAKFVEGFFRVHYLGSIAAVNVGLVILMGSPLGEGIETYWIALSSIPYFVLYGMDLVRLGYRWIDVVQIYSLNLLLIPVNLAGVFMSVNQAITGKQIPFSRTPKVIGRTALPGLYVISEFALFAQLVFGCIINYLHRNWIYSLYNLSNALLLGYAIVKFIGIKSCWEDLLLSLEEPQVEIVETVAHLVEPGVQLELESAIVYSQETETEE</sequence>
<dbReference type="InterPro" id="IPR029044">
    <property type="entry name" value="Nucleotide-diphossugar_trans"/>
</dbReference>
<reference evidence="9" key="1">
    <citation type="journal article" date="2019" name="PLoS Negl. Trop. Dis.">
        <title>Revisiting the worldwide diversity of Leptospira species in the environment.</title>
        <authorList>
            <person name="Vincent A.T."/>
            <person name="Schiettekatte O."/>
            <person name="Bourhy P."/>
            <person name="Veyrier F.J."/>
            <person name="Picardeau M."/>
        </authorList>
    </citation>
    <scope>NUCLEOTIDE SEQUENCE [LARGE SCALE GENOMIC DNA]</scope>
    <source>
        <strain evidence="9">201800299</strain>
    </source>
</reference>
<dbReference type="PANTHER" id="PTHR43867">
    <property type="entry name" value="CELLULOSE SYNTHASE CATALYTIC SUBUNIT A [UDP-FORMING]"/>
    <property type="match status" value="1"/>
</dbReference>
<feature type="transmembrane region" description="Helical" evidence="7">
    <location>
        <begin position="644"/>
        <end position="667"/>
    </location>
</feature>
<keyword evidence="3 9" id="KW-0808">Transferase</keyword>
<dbReference type="RefSeq" id="WP_135590410.1">
    <property type="nucleotide sequence ID" value="NZ_RQEZ01000037.1"/>
</dbReference>
<dbReference type="InterPro" id="IPR001173">
    <property type="entry name" value="Glyco_trans_2-like"/>
</dbReference>
<evidence type="ECO:0000259" key="8">
    <source>
        <dbReference type="Pfam" id="PF13632"/>
    </source>
</evidence>
<name>A0A5F1Z2Q1_9LEPT</name>
<keyword evidence="4 7" id="KW-0812">Transmembrane</keyword>
<evidence type="ECO:0000256" key="2">
    <source>
        <dbReference type="ARBA" id="ARBA00022676"/>
    </source>
</evidence>
<evidence type="ECO:0000256" key="6">
    <source>
        <dbReference type="ARBA" id="ARBA00023136"/>
    </source>
</evidence>
<dbReference type="EMBL" id="RQFA01000028">
    <property type="protein sequence ID" value="TGK35487.1"/>
    <property type="molecule type" value="Genomic_DNA"/>
</dbReference>
<proteinExistence type="predicted"/>
<evidence type="ECO:0000313" key="9">
    <source>
        <dbReference type="EMBL" id="TGK35487.1"/>
    </source>
</evidence>
<evidence type="ECO:0000313" key="10">
    <source>
        <dbReference type="Proteomes" id="UP000298277"/>
    </source>
</evidence>
<comment type="caution">
    <text evidence="9">The sequence shown here is derived from an EMBL/GenBank/DDBJ whole genome shotgun (WGS) entry which is preliminary data.</text>
</comment>
<protein>
    <submittedName>
        <fullName evidence="9">Glycosyl transferase</fullName>
    </submittedName>
</protein>
<gene>
    <name evidence="9" type="ORF">EHQ17_06020</name>
</gene>
<keyword evidence="5 7" id="KW-1133">Transmembrane helix</keyword>
<evidence type="ECO:0000256" key="4">
    <source>
        <dbReference type="ARBA" id="ARBA00022692"/>
    </source>
</evidence>
<dbReference type="Gene3D" id="3.90.550.10">
    <property type="entry name" value="Spore Coat Polysaccharide Biosynthesis Protein SpsA, Chain A"/>
    <property type="match status" value="2"/>
</dbReference>
<feature type="transmembrane region" description="Helical" evidence="7">
    <location>
        <begin position="23"/>
        <end position="44"/>
    </location>
</feature>
<dbReference type="PANTHER" id="PTHR43867:SF2">
    <property type="entry name" value="CELLULOSE SYNTHASE CATALYTIC SUBUNIT A [UDP-FORMING]"/>
    <property type="match status" value="1"/>
</dbReference>
<dbReference type="GO" id="GO:0016758">
    <property type="term" value="F:hexosyltransferase activity"/>
    <property type="evidence" value="ECO:0007669"/>
    <property type="project" value="TreeGrafter"/>
</dbReference>
<feature type="transmembrane region" description="Helical" evidence="7">
    <location>
        <begin position="56"/>
        <end position="79"/>
    </location>
</feature>
<dbReference type="Proteomes" id="UP000298277">
    <property type="component" value="Unassembled WGS sequence"/>
</dbReference>
<dbReference type="AlphaFoldDB" id="A0A5F1Z2Q1"/>
<dbReference type="Pfam" id="PF13632">
    <property type="entry name" value="Glyco_trans_2_3"/>
    <property type="match status" value="1"/>
</dbReference>
<feature type="transmembrane region" description="Helical" evidence="7">
    <location>
        <begin position="570"/>
        <end position="589"/>
    </location>
</feature>